<protein>
    <submittedName>
        <fullName evidence="1">Uncharacterized protein</fullName>
    </submittedName>
</protein>
<feature type="non-terminal residue" evidence="1">
    <location>
        <position position="1"/>
    </location>
</feature>
<reference evidence="1" key="1">
    <citation type="journal article" date="2023" name="Mol. Phylogenet. Evol.">
        <title>Genome-scale phylogeny and comparative genomics of the fungal order Sordariales.</title>
        <authorList>
            <person name="Hensen N."/>
            <person name="Bonometti L."/>
            <person name="Westerberg I."/>
            <person name="Brannstrom I.O."/>
            <person name="Guillou S."/>
            <person name="Cros-Aarteil S."/>
            <person name="Calhoun S."/>
            <person name="Haridas S."/>
            <person name="Kuo A."/>
            <person name="Mondo S."/>
            <person name="Pangilinan J."/>
            <person name="Riley R."/>
            <person name="LaButti K."/>
            <person name="Andreopoulos B."/>
            <person name="Lipzen A."/>
            <person name="Chen C."/>
            <person name="Yan M."/>
            <person name="Daum C."/>
            <person name="Ng V."/>
            <person name="Clum A."/>
            <person name="Steindorff A."/>
            <person name="Ohm R.A."/>
            <person name="Martin F."/>
            <person name="Silar P."/>
            <person name="Natvig D.O."/>
            <person name="Lalanne C."/>
            <person name="Gautier V."/>
            <person name="Ament-Velasquez S.L."/>
            <person name="Kruys A."/>
            <person name="Hutchinson M.I."/>
            <person name="Powell A.J."/>
            <person name="Barry K."/>
            <person name="Miller A.N."/>
            <person name="Grigoriev I.V."/>
            <person name="Debuchy R."/>
            <person name="Gladieux P."/>
            <person name="Hiltunen Thoren M."/>
            <person name="Johannesson H."/>
        </authorList>
    </citation>
    <scope>NUCLEOTIDE SEQUENCE</scope>
    <source>
        <strain evidence="1">CBS 731.68</strain>
    </source>
</reference>
<dbReference type="AlphaFoldDB" id="A0AAN6YXW5"/>
<organism evidence="1 2">
    <name type="scientific">Parathielavia appendiculata</name>
    <dbReference type="NCBI Taxonomy" id="2587402"/>
    <lineage>
        <taxon>Eukaryota</taxon>
        <taxon>Fungi</taxon>
        <taxon>Dikarya</taxon>
        <taxon>Ascomycota</taxon>
        <taxon>Pezizomycotina</taxon>
        <taxon>Sordariomycetes</taxon>
        <taxon>Sordariomycetidae</taxon>
        <taxon>Sordariales</taxon>
        <taxon>Chaetomiaceae</taxon>
        <taxon>Parathielavia</taxon>
    </lineage>
</organism>
<evidence type="ECO:0000313" key="2">
    <source>
        <dbReference type="Proteomes" id="UP001302602"/>
    </source>
</evidence>
<feature type="non-terminal residue" evidence="1">
    <location>
        <position position="70"/>
    </location>
</feature>
<name>A0AAN6YXW5_9PEZI</name>
<dbReference type="EMBL" id="MU853279">
    <property type="protein sequence ID" value="KAK4118190.1"/>
    <property type="molecule type" value="Genomic_DNA"/>
</dbReference>
<sequence>PYTWAIGGRDTVDFMAKRHDSQQRGYLESGELRLELGTSLSQGSVSWLVAHAKYSRLVCYSLRIRCIFLG</sequence>
<dbReference type="RefSeq" id="XP_062641963.1">
    <property type="nucleotide sequence ID" value="XM_062794189.1"/>
</dbReference>
<comment type="caution">
    <text evidence="1">The sequence shown here is derived from an EMBL/GenBank/DDBJ whole genome shotgun (WGS) entry which is preliminary data.</text>
</comment>
<evidence type="ECO:0000313" key="1">
    <source>
        <dbReference type="EMBL" id="KAK4118190.1"/>
    </source>
</evidence>
<keyword evidence="2" id="KW-1185">Reference proteome</keyword>
<reference evidence="1" key="2">
    <citation type="submission" date="2023-05" db="EMBL/GenBank/DDBJ databases">
        <authorList>
            <consortium name="Lawrence Berkeley National Laboratory"/>
            <person name="Steindorff A."/>
            <person name="Hensen N."/>
            <person name="Bonometti L."/>
            <person name="Westerberg I."/>
            <person name="Brannstrom I.O."/>
            <person name="Guillou S."/>
            <person name="Cros-Aarteil S."/>
            <person name="Calhoun S."/>
            <person name="Haridas S."/>
            <person name="Kuo A."/>
            <person name="Mondo S."/>
            <person name="Pangilinan J."/>
            <person name="Riley R."/>
            <person name="Labutti K."/>
            <person name="Andreopoulos B."/>
            <person name="Lipzen A."/>
            <person name="Chen C."/>
            <person name="Yanf M."/>
            <person name="Daum C."/>
            <person name="Ng V."/>
            <person name="Clum A."/>
            <person name="Ohm R."/>
            <person name="Martin F."/>
            <person name="Silar P."/>
            <person name="Natvig D."/>
            <person name="Lalanne C."/>
            <person name="Gautier V."/>
            <person name="Ament-Velasquez S.L."/>
            <person name="Kruys A."/>
            <person name="Hutchinson M.I."/>
            <person name="Powell A.J."/>
            <person name="Barry K."/>
            <person name="Miller A.N."/>
            <person name="Grigoriev I.V."/>
            <person name="Debuchy R."/>
            <person name="Gladieux P."/>
            <person name="Thoren M.H."/>
            <person name="Johannesson H."/>
        </authorList>
    </citation>
    <scope>NUCLEOTIDE SEQUENCE</scope>
    <source>
        <strain evidence="1">CBS 731.68</strain>
    </source>
</reference>
<accession>A0AAN6YXW5</accession>
<gene>
    <name evidence="1" type="ORF">N657DRAFT_651569</name>
</gene>
<dbReference type="GeneID" id="87830958"/>
<dbReference type="Proteomes" id="UP001302602">
    <property type="component" value="Unassembled WGS sequence"/>
</dbReference>
<proteinExistence type="predicted"/>